<reference evidence="5 6" key="1">
    <citation type="submission" date="2013-08" db="EMBL/GenBank/DDBJ databases">
        <authorList>
            <person name="Weinstock G."/>
            <person name="Sodergren E."/>
            <person name="Wylie T."/>
            <person name="Fulton L."/>
            <person name="Fulton R."/>
            <person name="Fronick C."/>
            <person name="O'Laughlin M."/>
            <person name="Godfrey J."/>
            <person name="Miner T."/>
            <person name="Herter B."/>
            <person name="Appelbaum E."/>
            <person name="Cordes M."/>
            <person name="Lek S."/>
            <person name="Wollam A."/>
            <person name="Pepin K.H."/>
            <person name="Palsikar V.B."/>
            <person name="Mitreva M."/>
            <person name="Wilson R.K."/>
        </authorList>
    </citation>
    <scope>NUCLEOTIDE SEQUENCE [LARGE SCALE GENOMIC DNA]</scope>
    <source>
        <strain evidence="5 6">ATCC 12856</strain>
    </source>
</reference>
<keyword evidence="2 3" id="KW-0378">Hydrolase</keyword>
<comment type="similarity">
    <text evidence="3">Belongs to the Nudix hydrolase family.</text>
</comment>
<dbReference type="AlphaFoldDB" id="U1WYX7"/>
<evidence type="ECO:0000256" key="3">
    <source>
        <dbReference type="RuleBase" id="RU003476"/>
    </source>
</evidence>
<proteinExistence type="inferred from homology"/>
<evidence type="ECO:0000313" key="6">
    <source>
        <dbReference type="Proteomes" id="UP000016511"/>
    </source>
</evidence>
<dbReference type="Gene3D" id="3.90.79.10">
    <property type="entry name" value="Nucleoside Triphosphate Pyrophosphohydrolase"/>
    <property type="match status" value="1"/>
</dbReference>
<accession>U1WYX7</accession>
<dbReference type="PANTHER" id="PTHR43046">
    <property type="entry name" value="GDP-MANNOSE MANNOSYL HYDROLASE"/>
    <property type="match status" value="1"/>
</dbReference>
<dbReference type="HOGENOM" id="CLU_037162_7_2_9"/>
<dbReference type="EMBL" id="AWSJ01000238">
    <property type="protein sequence ID" value="ERI07900.1"/>
    <property type="molecule type" value="Genomic_DNA"/>
</dbReference>
<dbReference type="InterPro" id="IPR000086">
    <property type="entry name" value="NUDIX_hydrolase_dom"/>
</dbReference>
<dbReference type="SUPFAM" id="SSF55811">
    <property type="entry name" value="Nudix"/>
    <property type="match status" value="1"/>
</dbReference>
<dbReference type="Pfam" id="PF00293">
    <property type="entry name" value="NUDIX"/>
    <property type="match status" value="1"/>
</dbReference>
<dbReference type="STRING" id="649747.HMPREF0083_04015"/>
<evidence type="ECO:0000256" key="1">
    <source>
        <dbReference type="ARBA" id="ARBA00001946"/>
    </source>
</evidence>
<dbReference type="PRINTS" id="PR00502">
    <property type="entry name" value="NUDIXFAMILY"/>
</dbReference>
<feature type="domain" description="Nudix hydrolase" evidence="4">
    <location>
        <begin position="58"/>
        <end position="191"/>
    </location>
</feature>
<dbReference type="InterPro" id="IPR020084">
    <property type="entry name" value="NUDIX_hydrolase_CS"/>
</dbReference>
<evidence type="ECO:0000313" key="5">
    <source>
        <dbReference type="EMBL" id="ERI07900.1"/>
    </source>
</evidence>
<organism evidence="5 6">
    <name type="scientific">Aneurinibacillus aneurinilyticus ATCC 12856</name>
    <dbReference type="NCBI Taxonomy" id="649747"/>
    <lineage>
        <taxon>Bacteria</taxon>
        <taxon>Bacillati</taxon>
        <taxon>Bacillota</taxon>
        <taxon>Bacilli</taxon>
        <taxon>Bacillales</taxon>
        <taxon>Paenibacillaceae</taxon>
        <taxon>Aneurinibacillus group</taxon>
        <taxon>Aneurinibacillus</taxon>
    </lineage>
</organism>
<dbReference type="InterPro" id="IPR020476">
    <property type="entry name" value="Nudix_hydrolase"/>
</dbReference>
<dbReference type="eggNOG" id="COG1051">
    <property type="taxonomic scope" value="Bacteria"/>
</dbReference>
<dbReference type="PROSITE" id="PS51462">
    <property type="entry name" value="NUDIX"/>
    <property type="match status" value="1"/>
</dbReference>
<evidence type="ECO:0000256" key="2">
    <source>
        <dbReference type="ARBA" id="ARBA00022801"/>
    </source>
</evidence>
<dbReference type="Proteomes" id="UP000016511">
    <property type="component" value="Unassembled WGS sequence"/>
</dbReference>
<comment type="cofactor">
    <cofactor evidence="1">
        <name>Mg(2+)</name>
        <dbReference type="ChEBI" id="CHEBI:18420"/>
    </cofactor>
</comment>
<dbReference type="InterPro" id="IPR015797">
    <property type="entry name" value="NUDIX_hydrolase-like_dom_sf"/>
</dbReference>
<dbReference type="PANTHER" id="PTHR43046:SF2">
    <property type="entry name" value="8-OXO-DGTP DIPHOSPHATASE-RELATED"/>
    <property type="match status" value="1"/>
</dbReference>
<comment type="caution">
    <text evidence="5">The sequence shown here is derived from an EMBL/GenBank/DDBJ whole genome shotgun (WGS) entry which is preliminary data.</text>
</comment>
<dbReference type="PATRIC" id="fig|649747.3.peg.3652"/>
<protein>
    <submittedName>
        <fullName evidence="5">Hydrolase, NUDIX family</fullName>
    </submittedName>
</protein>
<sequence>MIRGRDRALQDLAIRAGGTYWHKKPEGEGSAYFACADFFSPGLFYFMRRKMTMKKIDSIRPGVAVIIFDECNRVLLQKRADVNLWGIPSGHVEPGETVTQAAIREVWEETGLDVSVIRLIGVYSEPDSQVFDYPDGRCVHFVTVCFEAMVKGGELKPQCSETLELCYFSPDELPDNLLFMHPRWLEDALARQETPFVR</sequence>
<dbReference type="GO" id="GO:0016787">
    <property type="term" value="F:hydrolase activity"/>
    <property type="evidence" value="ECO:0007669"/>
    <property type="project" value="UniProtKB-KW"/>
</dbReference>
<keyword evidence="6" id="KW-1185">Reference proteome</keyword>
<evidence type="ECO:0000259" key="4">
    <source>
        <dbReference type="PROSITE" id="PS51462"/>
    </source>
</evidence>
<name>U1WYX7_ANEAE</name>
<gene>
    <name evidence="5" type="ORF">HMPREF0083_04015</name>
</gene>
<dbReference type="PROSITE" id="PS00893">
    <property type="entry name" value="NUDIX_BOX"/>
    <property type="match status" value="1"/>
</dbReference>